<dbReference type="OrthoDB" id="3357002at2759"/>
<accession>A0A9P8TRG9</accession>
<feature type="transmembrane region" description="Helical" evidence="2">
    <location>
        <begin position="250"/>
        <end position="275"/>
    </location>
</feature>
<gene>
    <name evidence="3" type="ORF">WICPIJ_001209</name>
</gene>
<dbReference type="Proteomes" id="UP000774326">
    <property type="component" value="Unassembled WGS sequence"/>
</dbReference>
<evidence type="ECO:0000313" key="4">
    <source>
        <dbReference type="Proteomes" id="UP000774326"/>
    </source>
</evidence>
<proteinExistence type="predicted"/>
<dbReference type="InterPro" id="IPR021460">
    <property type="entry name" value="DUF3112"/>
</dbReference>
<reference evidence="3" key="2">
    <citation type="submission" date="2021-01" db="EMBL/GenBank/DDBJ databases">
        <authorList>
            <person name="Schikora-Tamarit M.A."/>
        </authorList>
    </citation>
    <scope>NUCLEOTIDE SEQUENCE</scope>
    <source>
        <strain evidence="3">CBS2887</strain>
    </source>
</reference>
<feature type="transmembrane region" description="Helical" evidence="2">
    <location>
        <begin position="190"/>
        <end position="212"/>
    </location>
</feature>
<reference evidence="3" key="1">
    <citation type="journal article" date="2021" name="Open Biol.">
        <title>Shared evolutionary footprints suggest mitochondrial oxidative damage underlies multiple complex I losses in fungi.</title>
        <authorList>
            <person name="Schikora-Tamarit M.A."/>
            <person name="Marcet-Houben M."/>
            <person name="Nosek J."/>
            <person name="Gabaldon T."/>
        </authorList>
    </citation>
    <scope>NUCLEOTIDE SEQUENCE</scope>
    <source>
        <strain evidence="3">CBS2887</strain>
    </source>
</reference>
<feature type="transmembrane region" description="Helical" evidence="2">
    <location>
        <begin position="296"/>
        <end position="317"/>
    </location>
</feature>
<dbReference type="Pfam" id="PF11309">
    <property type="entry name" value="DUF3112"/>
    <property type="match status" value="1"/>
</dbReference>
<dbReference type="EMBL" id="JAEUBG010000611">
    <property type="protein sequence ID" value="KAH3687801.1"/>
    <property type="molecule type" value="Genomic_DNA"/>
</dbReference>
<protein>
    <submittedName>
        <fullName evidence="3">Uncharacterized protein</fullName>
    </submittedName>
</protein>
<sequence length="543" mass="60080">MNSTTIESIIKPMSAEQIVATLTKLQSSGVNVTSFDLPTILSGLNITQIEGLLASNATVVDGLLQSLKPAQLYTMIGNFQNLTSSALIYGSKTNNTALMQTTESTINLLMDKINNVFTDSQLLGLFSIMSDGAAPGTGSKKLVKICYEMLAGFLGGVLPASTIALPARLATLIGSTLGSMFGDYPTSKDIVPSAIFVGIFFIFALVHGYIWLKNRSRGHKFHHSLGLVFYSIMRVIGFALRIVWSKHGFALNVAIVSTIFVVVPTVLLPSLNLILAQRYFTWMHPSYGSHWLMYAFNDYLYFLVVIFVLMTIVASSVQINYFLSQKHYMMTKQVIEAAAVVVVIYSVCSVCLIAFSTFVPRTSKDKKIKTFQASWVKSFGFTYWVAKDAAKEAAEAVPEDMKHAIRVINSTVYNYETVNEEQEATEGHTSVLAHTPSIVIISFTTLLLFIADMFRCFATFKHQSKAHQSWIFEPVVMYVMYGAVETIVNLVYIFSRIDLRFYKPDVFKKAAIAPASDVDAEAASTSDASQPEKDESLVEEQEK</sequence>
<keyword evidence="2" id="KW-0472">Membrane</keyword>
<feature type="transmembrane region" description="Helical" evidence="2">
    <location>
        <begin position="224"/>
        <end position="244"/>
    </location>
</feature>
<organism evidence="3 4">
    <name type="scientific">Wickerhamomyces pijperi</name>
    <name type="common">Yeast</name>
    <name type="synonym">Pichia pijperi</name>
    <dbReference type="NCBI Taxonomy" id="599730"/>
    <lineage>
        <taxon>Eukaryota</taxon>
        <taxon>Fungi</taxon>
        <taxon>Dikarya</taxon>
        <taxon>Ascomycota</taxon>
        <taxon>Saccharomycotina</taxon>
        <taxon>Saccharomycetes</taxon>
        <taxon>Phaffomycetales</taxon>
        <taxon>Wickerhamomycetaceae</taxon>
        <taxon>Wickerhamomyces</taxon>
    </lineage>
</organism>
<feature type="region of interest" description="Disordered" evidence="1">
    <location>
        <begin position="516"/>
        <end position="543"/>
    </location>
</feature>
<keyword evidence="4" id="KW-1185">Reference proteome</keyword>
<evidence type="ECO:0000313" key="3">
    <source>
        <dbReference type="EMBL" id="KAH3687801.1"/>
    </source>
</evidence>
<dbReference type="AlphaFoldDB" id="A0A9P8TRG9"/>
<keyword evidence="2" id="KW-1133">Transmembrane helix</keyword>
<comment type="caution">
    <text evidence="3">The sequence shown here is derived from an EMBL/GenBank/DDBJ whole genome shotgun (WGS) entry which is preliminary data.</text>
</comment>
<name>A0A9P8TRG9_WICPI</name>
<feature type="transmembrane region" description="Helical" evidence="2">
    <location>
        <begin position="475"/>
        <end position="494"/>
    </location>
</feature>
<keyword evidence="2" id="KW-0812">Transmembrane</keyword>
<feature type="transmembrane region" description="Helical" evidence="2">
    <location>
        <begin position="438"/>
        <end position="460"/>
    </location>
</feature>
<dbReference type="PANTHER" id="PTHR35184:SF1">
    <property type="entry name" value="INTEGRAL MEMBRANE PROTEIN"/>
    <property type="match status" value="1"/>
</dbReference>
<dbReference type="PANTHER" id="PTHR35184">
    <property type="entry name" value="YALI0C10208P"/>
    <property type="match status" value="1"/>
</dbReference>
<evidence type="ECO:0000256" key="1">
    <source>
        <dbReference type="SAM" id="MobiDB-lite"/>
    </source>
</evidence>
<evidence type="ECO:0000256" key="2">
    <source>
        <dbReference type="SAM" id="Phobius"/>
    </source>
</evidence>
<feature type="transmembrane region" description="Helical" evidence="2">
    <location>
        <begin position="149"/>
        <end position="170"/>
    </location>
</feature>
<feature type="transmembrane region" description="Helical" evidence="2">
    <location>
        <begin position="337"/>
        <end position="359"/>
    </location>
</feature>